<sequence length="302" mass="32343">MIVGQDNDTPAWVPDDYYCSQLLPPIADPTGLRSVANGSGRSNIFSVPTAQGIGYLPSQDPFNWQFGAQAMVEDPTEPTLSISSLLATELDVTPMDQGTCGSQGPPNETPLRLIAGTIATDLVGVSATVDDRNLSSNSVDLSTLFAGYDSLGWVTTMADQYQQMALPEHLPGPSTSRRPDALTNQPELVFPFAPGELTAQDSSNPSLPTSIEAKLRLMLLGKGLSQESIAHFIGLLPDSVLVPSTSPRQSEHAISMEITRPGANCARCSMLKKAKPSSVYVMRTANAFVVAKRNFRLIYAQT</sequence>
<gene>
    <name evidence="1" type="ORF">EDB81DRAFT_894323</name>
</gene>
<organism evidence="1 2">
    <name type="scientific">Dactylonectria macrodidyma</name>
    <dbReference type="NCBI Taxonomy" id="307937"/>
    <lineage>
        <taxon>Eukaryota</taxon>
        <taxon>Fungi</taxon>
        <taxon>Dikarya</taxon>
        <taxon>Ascomycota</taxon>
        <taxon>Pezizomycotina</taxon>
        <taxon>Sordariomycetes</taxon>
        <taxon>Hypocreomycetidae</taxon>
        <taxon>Hypocreales</taxon>
        <taxon>Nectriaceae</taxon>
        <taxon>Dactylonectria</taxon>
    </lineage>
</organism>
<dbReference type="Proteomes" id="UP000738349">
    <property type="component" value="Unassembled WGS sequence"/>
</dbReference>
<dbReference type="AlphaFoldDB" id="A0A9P9D381"/>
<accession>A0A9P9D381</accession>
<dbReference type="EMBL" id="JAGMUV010000040">
    <property type="protein sequence ID" value="KAH7111611.1"/>
    <property type="molecule type" value="Genomic_DNA"/>
</dbReference>
<evidence type="ECO:0000313" key="2">
    <source>
        <dbReference type="Proteomes" id="UP000738349"/>
    </source>
</evidence>
<keyword evidence="2" id="KW-1185">Reference proteome</keyword>
<proteinExistence type="predicted"/>
<protein>
    <submittedName>
        <fullName evidence="1">Uncharacterized protein</fullName>
    </submittedName>
</protein>
<reference evidence="1" key="1">
    <citation type="journal article" date="2021" name="Nat. Commun.">
        <title>Genetic determinants of endophytism in the Arabidopsis root mycobiome.</title>
        <authorList>
            <person name="Mesny F."/>
            <person name="Miyauchi S."/>
            <person name="Thiergart T."/>
            <person name="Pickel B."/>
            <person name="Atanasova L."/>
            <person name="Karlsson M."/>
            <person name="Huettel B."/>
            <person name="Barry K.W."/>
            <person name="Haridas S."/>
            <person name="Chen C."/>
            <person name="Bauer D."/>
            <person name="Andreopoulos W."/>
            <person name="Pangilinan J."/>
            <person name="LaButti K."/>
            <person name="Riley R."/>
            <person name="Lipzen A."/>
            <person name="Clum A."/>
            <person name="Drula E."/>
            <person name="Henrissat B."/>
            <person name="Kohler A."/>
            <person name="Grigoriev I.V."/>
            <person name="Martin F.M."/>
            <person name="Hacquard S."/>
        </authorList>
    </citation>
    <scope>NUCLEOTIDE SEQUENCE</scope>
    <source>
        <strain evidence="1">MPI-CAGE-AT-0147</strain>
    </source>
</reference>
<name>A0A9P9D381_9HYPO</name>
<evidence type="ECO:0000313" key="1">
    <source>
        <dbReference type="EMBL" id="KAH7111611.1"/>
    </source>
</evidence>
<comment type="caution">
    <text evidence="1">The sequence shown here is derived from an EMBL/GenBank/DDBJ whole genome shotgun (WGS) entry which is preliminary data.</text>
</comment>